<feature type="domain" description="Carrier" evidence="3">
    <location>
        <begin position="587"/>
        <end position="679"/>
    </location>
</feature>
<dbReference type="Gene3D" id="1.10.1200.10">
    <property type="entry name" value="ACP-like"/>
    <property type="match status" value="1"/>
</dbReference>
<dbReference type="InterPro" id="IPR036736">
    <property type="entry name" value="ACP-like_sf"/>
</dbReference>
<dbReference type="SMART" id="SM00823">
    <property type="entry name" value="PKS_PP"/>
    <property type="match status" value="1"/>
</dbReference>
<keyword evidence="2" id="KW-0597">Phosphoprotein</keyword>
<dbReference type="PANTHER" id="PTHR43439">
    <property type="entry name" value="PHENYLACETATE-COENZYME A LIGASE"/>
    <property type="match status" value="1"/>
</dbReference>
<dbReference type="InterPro" id="IPR020806">
    <property type="entry name" value="PKS_PP-bd"/>
</dbReference>
<proteinExistence type="predicted"/>
<name>A0A316VZQ5_9BASI</name>
<dbReference type="Proteomes" id="UP000245783">
    <property type="component" value="Unassembled WGS sequence"/>
</dbReference>
<dbReference type="InterPro" id="IPR013120">
    <property type="entry name" value="FAR_NAD-bd"/>
</dbReference>
<dbReference type="SUPFAM" id="SSF56801">
    <property type="entry name" value="Acetyl-CoA synthetase-like"/>
    <property type="match status" value="1"/>
</dbReference>
<evidence type="ECO:0000256" key="1">
    <source>
        <dbReference type="ARBA" id="ARBA00022450"/>
    </source>
</evidence>
<dbReference type="GO" id="GO:0031177">
    <property type="term" value="F:phosphopantetheine binding"/>
    <property type="evidence" value="ECO:0007669"/>
    <property type="project" value="InterPro"/>
</dbReference>
<dbReference type="EMBL" id="KZ819373">
    <property type="protein sequence ID" value="PWN43076.1"/>
    <property type="molecule type" value="Genomic_DNA"/>
</dbReference>
<dbReference type="PANTHER" id="PTHR43439:SF2">
    <property type="entry name" value="ENZYME, PUTATIVE (JCVI)-RELATED"/>
    <property type="match status" value="1"/>
</dbReference>
<dbReference type="Pfam" id="PF00501">
    <property type="entry name" value="AMP-binding"/>
    <property type="match status" value="1"/>
</dbReference>
<dbReference type="STRING" id="1522189.A0A316VZQ5"/>
<evidence type="ECO:0000313" key="4">
    <source>
        <dbReference type="EMBL" id="PWN43076.1"/>
    </source>
</evidence>
<organism evidence="4 5">
    <name type="scientific">Ceraceosorus guamensis</name>
    <dbReference type="NCBI Taxonomy" id="1522189"/>
    <lineage>
        <taxon>Eukaryota</taxon>
        <taxon>Fungi</taxon>
        <taxon>Dikarya</taxon>
        <taxon>Basidiomycota</taxon>
        <taxon>Ustilaginomycotina</taxon>
        <taxon>Exobasidiomycetes</taxon>
        <taxon>Ceraceosorales</taxon>
        <taxon>Ceraceosoraceae</taxon>
        <taxon>Ceraceosorus</taxon>
    </lineage>
</organism>
<dbReference type="SUPFAM" id="SSF47336">
    <property type="entry name" value="ACP-like"/>
    <property type="match status" value="1"/>
</dbReference>
<dbReference type="PROSITE" id="PS00455">
    <property type="entry name" value="AMP_BINDING"/>
    <property type="match status" value="1"/>
</dbReference>
<dbReference type="Pfam" id="PF00550">
    <property type="entry name" value="PP-binding"/>
    <property type="match status" value="1"/>
</dbReference>
<keyword evidence="1" id="KW-0596">Phosphopantetheine</keyword>
<dbReference type="Gene3D" id="3.40.50.12780">
    <property type="entry name" value="N-terminal domain of ligase-like"/>
    <property type="match status" value="1"/>
</dbReference>
<dbReference type="InterPro" id="IPR042099">
    <property type="entry name" value="ANL_N_sf"/>
</dbReference>
<dbReference type="Pfam" id="PF07993">
    <property type="entry name" value="NAD_binding_4"/>
    <property type="match status" value="1"/>
</dbReference>
<protein>
    <submittedName>
        <fullName evidence="4">Acetyl-CoA synthetase-like protein</fullName>
    </submittedName>
</protein>
<dbReference type="InterPro" id="IPR051414">
    <property type="entry name" value="Adenylate-forming_Reductase"/>
</dbReference>
<dbReference type="GeneID" id="37037500"/>
<dbReference type="InterPro" id="IPR000873">
    <property type="entry name" value="AMP-dep_synth/lig_dom"/>
</dbReference>
<dbReference type="PROSITE" id="PS50075">
    <property type="entry name" value="CARRIER"/>
    <property type="match status" value="1"/>
</dbReference>
<dbReference type="RefSeq" id="XP_025370236.1">
    <property type="nucleotide sequence ID" value="XM_025515630.1"/>
</dbReference>
<dbReference type="Gene3D" id="3.40.50.720">
    <property type="entry name" value="NAD(P)-binding Rossmann-like Domain"/>
    <property type="match status" value="1"/>
</dbReference>
<evidence type="ECO:0000313" key="5">
    <source>
        <dbReference type="Proteomes" id="UP000245783"/>
    </source>
</evidence>
<dbReference type="SUPFAM" id="SSF51735">
    <property type="entry name" value="NAD(P)-binding Rossmann-fold domains"/>
    <property type="match status" value="1"/>
</dbReference>
<dbReference type="InterPro" id="IPR020845">
    <property type="entry name" value="AMP-binding_CS"/>
</dbReference>
<dbReference type="InParanoid" id="A0A316VZQ5"/>
<sequence length="1136" mass="121818">MPVPDVRYTPILVPSLLSVRARDDATTTFREDYRAASGEWHVTTYSAFEELVNNYVRVLIDAGLPLRTKITTLGGSDGSLSVPVVATLAGSTEAETAAYFAIIKMGCTVFPLSPRAPPDTIAALLQTHRGVTHLLYAPPFALLAGKVSEALQSSVVAVAGESVINVMALPTAAATAGSSANVEHSPAFMYDLDELLEQEYDRTILLLHTSGSSGLPKVAKYTHRSFMVQAGWYRDPAYASTQADLEGSRFFSGTPLFHAIGWIIGPILALTIGAISLAPAPGPPPPVSTLTHLLTSGRADRALIVPSQLDEMSIDAAATAALAKCKAIWYGGAPLGPQSQETLAKNGVKLCSAYGLTETGAVAGAHELAPESQRDAGGTWITLRSEFDYIFEPAPPTQATQSKELFELVVKSTGRVPLPFETSAGVCNTGDLCERHPDAPDSVIRLDGRIGDLVILSNGENVPTLPFESAACKHPSVQTAVIFGHGKSSAGLLIETTDASKWSEADLVELMKLVDSVNREQPAFATVFPSRILLATPSKPLPKTDKGTVKKKLALQLYADEVAQVYERDTGPLVGPGESDITLKTKEDVEKFVKKTLVGVLGVDVAELTESRDLFDLGLDSLRSSLIRGAVLRAVRHNVQGLANGRSTDSEQLDRAIPASFAFDNATPQKLVHAVARLVEGDATTVTTSSLEQAHDTLSHFRRDLEARLKPFTELGRRPESKFKSMAALVTGTTGGLGCILVEQLLQDKQYATIICVNRAKHASNASGRERQSAAFEERAMDQTLAQSDKLTFVDGNIWDLTIQQFQDALQGHRLGLIVHNAWPVRFDLPLSSFEKSIAGLVNLLGLAAIESAKLVFLSSVAAVKQTLTGNPTETVRIEESTQVPLEWASGGYGVSETSCDVRQLGSLLNAPSLFEQESKLIGEKLVCQAVRTIPGLHAVSVRCGQLMGDYRTGVWNPDEWWPSIVRSATPEALGSLPTGPELGDVDWISTNAFSAWIKVNDTAVGILSYASAPSAPGFTSASSTNVVHLINPKSAPASLIEKSFAPTLPVAKVLPYREWLKGLQALRPSASLKQDELISKLSDIPALKLSDTYEAMASADRHVTLKVGEMELCWTKPWQRVSLRDGSTELTAVSI</sequence>
<gene>
    <name evidence="4" type="ORF">IE81DRAFT_340973</name>
</gene>
<dbReference type="InterPro" id="IPR009081">
    <property type="entry name" value="PP-bd_ACP"/>
</dbReference>
<dbReference type="AlphaFoldDB" id="A0A316VZQ5"/>
<dbReference type="Pfam" id="PF23562">
    <property type="entry name" value="AMP-binding_C_3"/>
    <property type="match status" value="1"/>
</dbReference>
<keyword evidence="5" id="KW-1185">Reference proteome</keyword>
<evidence type="ECO:0000256" key="2">
    <source>
        <dbReference type="ARBA" id="ARBA00022553"/>
    </source>
</evidence>
<evidence type="ECO:0000259" key="3">
    <source>
        <dbReference type="PROSITE" id="PS50075"/>
    </source>
</evidence>
<dbReference type="InterPro" id="IPR036291">
    <property type="entry name" value="NAD(P)-bd_dom_sf"/>
</dbReference>
<accession>A0A316VZQ5</accession>
<reference evidence="4 5" key="1">
    <citation type="journal article" date="2018" name="Mol. Biol. Evol.">
        <title>Broad Genomic Sampling Reveals a Smut Pathogenic Ancestry of the Fungal Clade Ustilaginomycotina.</title>
        <authorList>
            <person name="Kijpornyongpan T."/>
            <person name="Mondo S.J."/>
            <person name="Barry K."/>
            <person name="Sandor L."/>
            <person name="Lee J."/>
            <person name="Lipzen A."/>
            <person name="Pangilinan J."/>
            <person name="LaButti K."/>
            <person name="Hainaut M."/>
            <person name="Henrissat B."/>
            <person name="Grigoriev I.V."/>
            <person name="Spatafora J.W."/>
            <person name="Aime M.C."/>
        </authorList>
    </citation>
    <scope>NUCLEOTIDE SEQUENCE [LARGE SCALE GENOMIC DNA]</scope>
    <source>
        <strain evidence="4 5">MCA 4658</strain>
    </source>
</reference>
<dbReference type="OrthoDB" id="429813at2759"/>